<dbReference type="Pfam" id="PF17034">
    <property type="entry name" value="zinc_ribbon_16"/>
    <property type="match status" value="1"/>
</dbReference>
<accession>A0AAD5MGS0</accession>
<dbReference type="Proteomes" id="UP001196413">
    <property type="component" value="Unassembled WGS sequence"/>
</dbReference>
<reference evidence="2" key="1">
    <citation type="submission" date="2021-06" db="EMBL/GenBank/DDBJ databases">
        <title>Parelaphostrongylus tenuis whole genome reference sequence.</title>
        <authorList>
            <person name="Garwood T.J."/>
            <person name="Larsen P.A."/>
            <person name="Fountain-Jones N.M."/>
            <person name="Garbe J.R."/>
            <person name="Macchietto M.G."/>
            <person name="Kania S.A."/>
            <person name="Gerhold R.W."/>
            <person name="Richards J.E."/>
            <person name="Wolf T.M."/>
        </authorList>
    </citation>
    <scope>NUCLEOTIDE SEQUENCE</scope>
    <source>
        <strain evidence="2">MNPRO001-30</strain>
        <tissue evidence="2">Meninges</tissue>
    </source>
</reference>
<evidence type="ECO:0000313" key="2">
    <source>
        <dbReference type="EMBL" id="KAJ1348742.1"/>
    </source>
</evidence>
<dbReference type="InterPro" id="IPR037593">
    <property type="entry name" value="MIOS/Sea4"/>
</dbReference>
<feature type="domain" description="GATOR2 complex protein MIO zinc-ribbon like" evidence="1">
    <location>
        <begin position="749"/>
        <end position="835"/>
    </location>
</feature>
<dbReference type="PANTHER" id="PTHR16453:SF9">
    <property type="entry name" value="GATOR COMPLEX PROTEIN MIOS"/>
    <property type="match status" value="1"/>
</dbReference>
<dbReference type="GO" id="GO:0034198">
    <property type="term" value="P:cellular response to amino acid starvation"/>
    <property type="evidence" value="ECO:0007669"/>
    <property type="project" value="TreeGrafter"/>
</dbReference>
<dbReference type="PANTHER" id="PTHR16453">
    <property type="entry name" value="WD40 DOMAIN-CONTAINING PROTEIN MIO FAMILY MEMBER"/>
    <property type="match status" value="1"/>
</dbReference>
<name>A0AAD5MGS0_PARTN</name>
<keyword evidence="3" id="KW-1185">Reference proteome</keyword>
<dbReference type="InterPro" id="IPR031488">
    <property type="entry name" value="Zn_ribbon_mio"/>
</dbReference>
<feature type="non-terminal residue" evidence="2">
    <location>
        <position position="854"/>
    </location>
</feature>
<evidence type="ECO:0000259" key="1">
    <source>
        <dbReference type="Pfam" id="PF17034"/>
    </source>
</evidence>
<evidence type="ECO:0000313" key="3">
    <source>
        <dbReference type="Proteomes" id="UP001196413"/>
    </source>
</evidence>
<organism evidence="2 3">
    <name type="scientific">Parelaphostrongylus tenuis</name>
    <name type="common">Meningeal worm</name>
    <dbReference type="NCBI Taxonomy" id="148309"/>
    <lineage>
        <taxon>Eukaryota</taxon>
        <taxon>Metazoa</taxon>
        <taxon>Ecdysozoa</taxon>
        <taxon>Nematoda</taxon>
        <taxon>Chromadorea</taxon>
        <taxon>Rhabditida</taxon>
        <taxon>Rhabditina</taxon>
        <taxon>Rhabditomorpha</taxon>
        <taxon>Strongyloidea</taxon>
        <taxon>Metastrongylidae</taxon>
        <taxon>Parelaphostrongylus</taxon>
    </lineage>
</organism>
<sequence>IRCVLYQLSLWPYLILLGQSVLQQMALHLMFCILSVHFPKCSDNASGQEPVVEKDGTHDHAPCLATRYSTTFGDGLNESGELGLDLNNFSEVRERKEFVVNHGASESLPFVSLDRLDRTGAVNRLTKNNVDSGHRIKLPYKILSFDFAPVGYSGVLCLVEQPNDHWKLVFAPFVAPDEGSAVNLEYAKALEEIRVWESSDSIPFHLYQTMKLRLHNGMDRIDSDTPLLSILLGMADQIPRKWTQWLLNSAQFQNGYCGDNDVGNDVDTVGDDDDLLVHEKSTLRYEGRRPLQSVNVKGLPGILQLSTLESESDVVWHSCDSNHFTYIKIARSPIRRLILAPFRLPIDEERVVSDERFAVSTDVLKQMPVVFLCLINGDSVRFIEYTLFIQRKLGKPVYTDNPCSFLNAFYFFSTIVFRYVNKISGTANRSSPNYVVRRRRLVEKIDDFIKQQSGSSSLNPFFIPMLLFLHGEMTCTHPEAFTKTVLENERMPLSFRIAWCANLLSSTKMKEALHLLFEQSSGINRLQFVGLGRHPDSLTVLSEHLYVTQDCQVFSHLLVAGRCFEDDDDEPKRELTNFGSCSVFSVYQSSVEDQRTASVPSLVGMFPISYLHASNDMSDLLHLARAELYRYCFVLQRLEKYCFRRKLLNLIPQIYWPDFVTSADISCTFCGSSYEVALRNVEAAISDHLSQVKSRITSTKTVASRSSISMAGTLKSPSSSLVAASSDSIANTSVSSTSVTESYACDYNGVDGGTEAEIKRPPDSACPQCRKSYPRCCLCGLPYGTPVNDYDHPAGPFAMMFSTCLMCSHGGHTKHVISWFEKEDECPVIGCDCRCLDFEDGADERNKQTLLAPF</sequence>
<comment type="caution">
    <text evidence="2">The sequence shown here is derived from an EMBL/GenBank/DDBJ whole genome shotgun (WGS) entry which is preliminary data.</text>
</comment>
<gene>
    <name evidence="2" type="ORF">KIN20_004115</name>
</gene>
<dbReference type="GO" id="GO:0005737">
    <property type="term" value="C:cytoplasm"/>
    <property type="evidence" value="ECO:0007669"/>
    <property type="project" value="TreeGrafter"/>
</dbReference>
<dbReference type="GO" id="GO:1904263">
    <property type="term" value="P:positive regulation of TORC1 signaling"/>
    <property type="evidence" value="ECO:0007669"/>
    <property type="project" value="TreeGrafter"/>
</dbReference>
<dbReference type="CDD" id="cd16691">
    <property type="entry name" value="mRING-H2-C3H3C2_Mio"/>
    <property type="match status" value="1"/>
</dbReference>
<protein>
    <recommendedName>
        <fullName evidence="1">GATOR2 complex protein MIO zinc-ribbon like domain-containing protein</fullName>
    </recommendedName>
</protein>
<proteinExistence type="predicted"/>
<dbReference type="AlphaFoldDB" id="A0AAD5MGS0"/>
<dbReference type="EMBL" id="JAHQIW010000549">
    <property type="protein sequence ID" value="KAJ1348742.1"/>
    <property type="molecule type" value="Genomic_DNA"/>
</dbReference>